<name>A0A193GMQ8_9BORD</name>
<keyword evidence="1" id="KW-0472">Membrane</keyword>
<reference evidence="2 3" key="1">
    <citation type="submission" date="2016-06" db="EMBL/GenBank/DDBJ databases">
        <title>Complete genome sequences of Bordetella bronchialis and Bordetella flabilis.</title>
        <authorList>
            <person name="LiPuma J.J."/>
            <person name="Spilker T."/>
        </authorList>
    </citation>
    <scope>NUCLEOTIDE SEQUENCE [LARGE SCALE GENOMIC DNA]</scope>
    <source>
        <strain evidence="2 3">AU10664</strain>
        <plasmid evidence="2 3">unnamed1</plasmid>
    </source>
</reference>
<feature type="transmembrane region" description="Helical" evidence="1">
    <location>
        <begin position="152"/>
        <end position="170"/>
    </location>
</feature>
<keyword evidence="1" id="KW-0812">Transmembrane</keyword>
<sequence length="201" mass="22669">MGILHRPRKAAKFVFVDMPLGVLGLSQLRLGNRLIRDLWASLRNVTCPQCKHGVLIRHSHERDSAADVSDVRYPWACTHCDFLLLEVADKQAVRDTVRSMRNQEAVEALGDLEFSARQKRVRQYAIHSRIFFVLSVAAFGGFLYRLATGASLVYAANLASLGLACGAVALKASYRAWQVETGTLFVEGAFLRFLRNERWFR</sequence>
<dbReference type="EMBL" id="CP016173">
    <property type="protein sequence ID" value="ANN80898.1"/>
    <property type="molecule type" value="Genomic_DNA"/>
</dbReference>
<gene>
    <name evidence="2" type="ORF">BAU07_26145</name>
</gene>
<dbReference type="OrthoDB" id="6971533at2"/>
<evidence type="ECO:0000313" key="3">
    <source>
        <dbReference type="Proteomes" id="UP000091926"/>
    </source>
</evidence>
<geneLocation type="plasmid" evidence="2 3">
    <name>unnamed1</name>
</geneLocation>
<proteinExistence type="predicted"/>
<accession>A0A193GMQ8</accession>
<keyword evidence="3" id="KW-1185">Reference proteome</keyword>
<keyword evidence="2" id="KW-0614">Plasmid</keyword>
<evidence type="ECO:0000256" key="1">
    <source>
        <dbReference type="SAM" id="Phobius"/>
    </source>
</evidence>
<feature type="transmembrane region" description="Helical" evidence="1">
    <location>
        <begin position="126"/>
        <end position="146"/>
    </location>
</feature>
<organism evidence="2 3">
    <name type="scientific">Bordetella flabilis</name>
    <dbReference type="NCBI Taxonomy" id="463014"/>
    <lineage>
        <taxon>Bacteria</taxon>
        <taxon>Pseudomonadati</taxon>
        <taxon>Pseudomonadota</taxon>
        <taxon>Betaproteobacteria</taxon>
        <taxon>Burkholderiales</taxon>
        <taxon>Alcaligenaceae</taxon>
        <taxon>Bordetella</taxon>
    </lineage>
</organism>
<dbReference type="AlphaFoldDB" id="A0A193GMQ8"/>
<dbReference type="Proteomes" id="UP000091926">
    <property type="component" value="Plasmid unnamed1"/>
</dbReference>
<dbReference type="RefSeq" id="WP_066665957.1">
    <property type="nucleotide sequence ID" value="NZ_CBCSCL010000020.1"/>
</dbReference>
<dbReference type="KEGG" id="bfz:BAU07_26145"/>
<keyword evidence="1" id="KW-1133">Transmembrane helix</keyword>
<protein>
    <submittedName>
        <fullName evidence="2">Uncharacterized protein</fullName>
    </submittedName>
</protein>
<evidence type="ECO:0000313" key="2">
    <source>
        <dbReference type="EMBL" id="ANN80898.1"/>
    </source>
</evidence>